<name>A0A2S1ST16_9ACTN</name>
<dbReference type="GO" id="GO:0046872">
    <property type="term" value="F:metal ion binding"/>
    <property type="evidence" value="ECO:0007669"/>
    <property type="project" value="UniProtKB-UniRule"/>
</dbReference>
<dbReference type="InterPro" id="IPR000813">
    <property type="entry name" value="7Fe_ferredoxin"/>
</dbReference>
<dbReference type="PROSITE" id="PS00198">
    <property type="entry name" value="4FE4S_FER_1"/>
    <property type="match status" value="1"/>
</dbReference>
<evidence type="ECO:0000256" key="8">
    <source>
        <dbReference type="RuleBase" id="RU365098"/>
    </source>
</evidence>
<dbReference type="EMBL" id="CP029188">
    <property type="protein sequence ID" value="AWI29555.1"/>
    <property type="molecule type" value="Genomic_DNA"/>
</dbReference>
<dbReference type="InterPro" id="IPR050294">
    <property type="entry name" value="RnfB_subfamily"/>
</dbReference>
<evidence type="ECO:0000256" key="7">
    <source>
        <dbReference type="ARBA" id="ARBA00023014"/>
    </source>
</evidence>
<keyword evidence="11" id="KW-1185">Reference proteome</keyword>
<evidence type="ECO:0000256" key="4">
    <source>
        <dbReference type="ARBA" id="ARBA00022723"/>
    </source>
</evidence>
<comment type="cofactor">
    <cofactor evidence="1 8">
        <name>[4Fe-4S] cluster</name>
        <dbReference type="ChEBI" id="CHEBI:49883"/>
    </cofactor>
</comment>
<organism evidence="10 11">
    <name type="scientific">Streptomyces tirandamycinicus</name>
    <dbReference type="NCBI Taxonomy" id="2174846"/>
    <lineage>
        <taxon>Bacteria</taxon>
        <taxon>Bacillati</taxon>
        <taxon>Actinomycetota</taxon>
        <taxon>Actinomycetes</taxon>
        <taxon>Kitasatosporales</taxon>
        <taxon>Streptomycetaceae</taxon>
        <taxon>Streptomyces</taxon>
    </lineage>
</organism>
<proteinExistence type="predicted"/>
<keyword evidence="8" id="KW-0003">3Fe-4S</keyword>
<reference evidence="10 11" key="1">
    <citation type="submission" date="2018-05" db="EMBL/GenBank/DDBJ databases">
        <title>Complete genome sequence of sponge-derived Streptomyces sp. HNM0039.</title>
        <authorList>
            <person name="Huang X."/>
            <person name="Zhou S."/>
        </authorList>
    </citation>
    <scope>NUCLEOTIDE SEQUENCE [LARGE SCALE GENOMIC DNA]</scope>
    <source>
        <strain evidence="10 11">HNM0039</strain>
    </source>
</reference>
<sequence>MTHVITDACVDEKDASCMEECPVDCIYEGGSRMYIHPGECIDCGLCAEVCPNGAAVALRLLDPAAAAVHGPANDAFFTQVLPGRQAPLGSPGGASRLGPLDVDPS</sequence>
<comment type="cofactor">
    <cofactor evidence="8">
        <name>[3Fe-4S] cluster</name>
        <dbReference type="ChEBI" id="CHEBI:21137"/>
    </cofactor>
    <text evidence="8">Binds 1 [3Fe-4S] cluster.</text>
</comment>
<dbReference type="SUPFAM" id="SSF54862">
    <property type="entry name" value="4Fe-4S ferredoxins"/>
    <property type="match status" value="1"/>
</dbReference>
<keyword evidence="4 8" id="KW-0479">Metal-binding</keyword>
<dbReference type="GO" id="GO:0009055">
    <property type="term" value="F:electron transfer activity"/>
    <property type="evidence" value="ECO:0007669"/>
    <property type="project" value="UniProtKB-UniRule"/>
</dbReference>
<evidence type="ECO:0000313" key="11">
    <source>
        <dbReference type="Proteomes" id="UP000244900"/>
    </source>
</evidence>
<dbReference type="PRINTS" id="PR00354">
    <property type="entry name" value="7FE8SFRDOXIN"/>
</dbReference>
<feature type="domain" description="4Fe-4S ferredoxin-type" evidence="9">
    <location>
        <begin position="31"/>
        <end position="60"/>
    </location>
</feature>
<dbReference type="InterPro" id="IPR017900">
    <property type="entry name" value="4Fe4S_Fe_S_CS"/>
</dbReference>
<evidence type="ECO:0000313" key="10">
    <source>
        <dbReference type="EMBL" id="AWI29555.1"/>
    </source>
</evidence>
<evidence type="ECO:0000256" key="1">
    <source>
        <dbReference type="ARBA" id="ARBA00001966"/>
    </source>
</evidence>
<keyword evidence="6 8" id="KW-0408">Iron</keyword>
<dbReference type="OrthoDB" id="9803397at2"/>
<dbReference type="GO" id="GO:0051539">
    <property type="term" value="F:4 iron, 4 sulfur cluster binding"/>
    <property type="evidence" value="ECO:0007669"/>
    <property type="project" value="UniProtKB-UniRule"/>
</dbReference>
<dbReference type="RefSeq" id="WP_018889708.1">
    <property type="nucleotide sequence ID" value="NZ_CP029188.1"/>
</dbReference>
<dbReference type="Gene3D" id="3.30.70.20">
    <property type="match status" value="1"/>
</dbReference>
<accession>A0A2S1ST16</accession>
<keyword evidence="5 8" id="KW-0249">Electron transport</keyword>
<evidence type="ECO:0000256" key="3">
    <source>
        <dbReference type="ARBA" id="ARBA00022485"/>
    </source>
</evidence>
<keyword evidence="2 8" id="KW-0813">Transport</keyword>
<dbReference type="PANTHER" id="PTHR42859:SF2">
    <property type="entry name" value="FERREDOXIN"/>
    <property type="match status" value="1"/>
</dbReference>
<dbReference type="GO" id="GO:0051538">
    <property type="term" value="F:3 iron, 4 sulfur cluster binding"/>
    <property type="evidence" value="ECO:0007669"/>
    <property type="project" value="UniProtKB-UniRule"/>
</dbReference>
<evidence type="ECO:0000256" key="2">
    <source>
        <dbReference type="ARBA" id="ARBA00022448"/>
    </source>
</evidence>
<protein>
    <recommendedName>
        <fullName evidence="8">Ferredoxin</fullName>
    </recommendedName>
</protein>
<keyword evidence="3 8" id="KW-0004">4Fe-4S</keyword>
<dbReference type="PROSITE" id="PS51379">
    <property type="entry name" value="4FE4S_FER_2"/>
    <property type="match status" value="1"/>
</dbReference>
<dbReference type="PANTHER" id="PTHR42859">
    <property type="entry name" value="OXIDOREDUCTASE"/>
    <property type="match status" value="1"/>
</dbReference>
<evidence type="ECO:0000256" key="5">
    <source>
        <dbReference type="ARBA" id="ARBA00022982"/>
    </source>
</evidence>
<comment type="function">
    <text evidence="8">Ferredoxins are iron-sulfur proteins that transfer electrons in a wide variety of metabolic reactions.</text>
</comment>
<dbReference type="AlphaFoldDB" id="A0A2S1ST16"/>
<dbReference type="KEGG" id="stir:DDW44_12755"/>
<evidence type="ECO:0000256" key="6">
    <source>
        <dbReference type="ARBA" id="ARBA00023004"/>
    </source>
</evidence>
<dbReference type="Pfam" id="PF00037">
    <property type="entry name" value="Fer4"/>
    <property type="match status" value="1"/>
</dbReference>
<dbReference type="Proteomes" id="UP000244900">
    <property type="component" value="Chromosome"/>
</dbReference>
<dbReference type="InterPro" id="IPR017896">
    <property type="entry name" value="4Fe4S_Fe-S-bd"/>
</dbReference>
<keyword evidence="7 8" id="KW-0411">Iron-sulfur</keyword>
<gene>
    <name evidence="10" type="ORF">DDW44_12755</name>
</gene>
<evidence type="ECO:0000259" key="9">
    <source>
        <dbReference type="PROSITE" id="PS51379"/>
    </source>
</evidence>